<keyword evidence="5" id="KW-0472">Membrane</keyword>
<name>A0ABU8TQ50_9HYPH</name>
<dbReference type="EMBL" id="JBAKIA010000018">
    <property type="protein sequence ID" value="MEJ8476301.1"/>
    <property type="molecule type" value="Genomic_DNA"/>
</dbReference>
<comment type="subcellular location">
    <subcellularLocation>
        <location evidence="1">Cell membrane</location>
        <topology evidence="1">Multi-pass membrane protein</topology>
    </subcellularLocation>
</comment>
<evidence type="ECO:0000256" key="4">
    <source>
        <dbReference type="ARBA" id="ARBA00022989"/>
    </source>
</evidence>
<dbReference type="Gene3D" id="3.30.450.20">
    <property type="entry name" value="PAS domain"/>
    <property type="match status" value="1"/>
</dbReference>
<comment type="caution">
    <text evidence="7">The sequence shown here is derived from an EMBL/GenBank/DDBJ whole genome shotgun (WGS) entry which is preliminary data.</text>
</comment>
<sequence>MNGALFDERSNQTKSIVQMAISAADYYHKKELSGELTREEAQQQASDTITNLRYNGKGYVFAYGMDGTRIISSRADLIGTNAYDAKDASGKYHVREMIAAAKAGGGSVPYVVSRPGGKEPLPKISWAQAFKPWGWVL</sequence>
<evidence type="ECO:0000256" key="5">
    <source>
        <dbReference type="ARBA" id="ARBA00023136"/>
    </source>
</evidence>
<dbReference type="InterPro" id="IPR033480">
    <property type="entry name" value="sCache_2"/>
</dbReference>
<evidence type="ECO:0000256" key="3">
    <source>
        <dbReference type="ARBA" id="ARBA00022692"/>
    </source>
</evidence>
<evidence type="ECO:0000256" key="2">
    <source>
        <dbReference type="ARBA" id="ARBA00022475"/>
    </source>
</evidence>
<dbReference type="RefSeq" id="WP_340276760.1">
    <property type="nucleotide sequence ID" value="NZ_JBAKIA010000018.1"/>
</dbReference>
<keyword evidence="3" id="KW-0812">Transmembrane</keyword>
<evidence type="ECO:0000259" key="6">
    <source>
        <dbReference type="SMART" id="SM01049"/>
    </source>
</evidence>
<protein>
    <submittedName>
        <fullName evidence="7">Cache domain-containing protein</fullName>
    </submittedName>
</protein>
<keyword evidence="4" id="KW-1133">Transmembrane helix</keyword>
<evidence type="ECO:0000313" key="8">
    <source>
        <dbReference type="Proteomes" id="UP001385499"/>
    </source>
</evidence>
<evidence type="ECO:0000313" key="7">
    <source>
        <dbReference type="EMBL" id="MEJ8476301.1"/>
    </source>
</evidence>
<evidence type="ECO:0000256" key="1">
    <source>
        <dbReference type="ARBA" id="ARBA00004651"/>
    </source>
</evidence>
<accession>A0ABU8TQ50</accession>
<keyword evidence="2" id="KW-1003">Cell membrane</keyword>
<proteinExistence type="predicted"/>
<organism evidence="7 8">
    <name type="scientific">Roseibium algae</name>
    <dbReference type="NCBI Taxonomy" id="3123038"/>
    <lineage>
        <taxon>Bacteria</taxon>
        <taxon>Pseudomonadati</taxon>
        <taxon>Pseudomonadota</taxon>
        <taxon>Alphaproteobacteria</taxon>
        <taxon>Hyphomicrobiales</taxon>
        <taxon>Stappiaceae</taxon>
        <taxon>Roseibium</taxon>
    </lineage>
</organism>
<reference evidence="7 8" key="1">
    <citation type="submission" date="2024-02" db="EMBL/GenBank/DDBJ databases">
        <title>Roseibium algae sp. nov., isolated from marine alga (Grateloupia sp.), showing potential in myo-inositol conversion.</title>
        <authorList>
            <person name="Wang Y."/>
        </authorList>
    </citation>
    <scope>NUCLEOTIDE SEQUENCE [LARGE SCALE GENOMIC DNA]</scope>
    <source>
        <strain evidence="7 8">H3510</strain>
    </source>
</reference>
<keyword evidence="8" id="KW-1185">Reference proteome</keyword>
<feature type="non-terminal residue" evidence="7">
    <location>
        <position position="137"/>
    </location>
</feature>
<feature type="domain" description="Single Cache" evidence="6">
    <location>
        <begin position="2"/>
        <end position="95"/>
    </location>
</feature>
<dbReference type="SMART" id="SM01049">
    <property type="entry name" value="Cache_2"/>
    <property type="match status" value="1"/>
</dbReference>
<dbReference type="Proteomes" id="UP001385499">
    <property type="component" value="Unassembled WGS sequence"/>
</dbReference>
<gene>
    <name evidence="7" type="ORF">V6575_19605</name>
</gene>
<dbReference type="Pfam" id="PF17200">
    <property type="entry name" value="sCache_2"/>
    <property type="match status" value="1"/>
</dbReference>